<dbReference type="Proteomes" id="UP001239167">
    <property type="component" value="Unassembled WGS sequence"/>
</dbReference>
<dbReference type="PANTHER" id="PTHR37820">
    <property type="entry name" value="CELL DIVISION PROTEIN DIVIB"/>
    <property type="match status" value="1"/>
</dbReference>
<keyword evidence="7" id="KW-0131">Cell cycle</keyword>
<dbReference type="PANTHER" id="PTHR37820:SF1">
    <property type="entry name" value="CELL DIVISION PROTEIN FTSQ"/>
    <property type="match status" value="1"/>
</dbReference>
<name>A0ABT9Y6P0_9FIRM</name>
<dbReference type="Pfam" id="PF03799">
    <property type="entry name" value="FtsQ_DivIB_C"/>
    <property type="match status" value="1"/>
</dbReference>
<evidence type="ECO:0000256" key="6">
    <source>
        <dbReference type="ARBA" id="ARBA00023136"/>
    </source>
</evidence>
<dbReference type="RefSeq" id="WP_307223532.1">
    <property type="nucleotide sequence ID" value="NZ_CP116940.1"/>
</dbReference>
<dbReference type="EMBL" id="JAUSUE010000006">
    <property type="protein sequence ID" value="MDQ0203483.1"/>
    <property type="molecule type" value="Genomic_DNA"/>
</dbReference>
<evidence type="ECO:0000256" key="5">
    <source>
        <dbReference type="ARBA" id="ARBA00022989"/>
    </source>
</evidence>
<keyword evidence="10" id="KW-1185">Reference proteome</keyword>
<organism evidence="9 10">
    <name type="scientific">Pectinatus haikarae</name>
    <dbReference type="NCBI Taxonomy" id="349096"/>
    <lineage>
        <taxon>Bacteria</taxon>
        <taxon>Bacillati</taxon>
        <taxon>Bacillota</taxon>
        <taxon>Negativicutes</taxon>
        <taxon>Selenomonadales</taxon>
        <taxon>Selenomonadaceae</taxon>
        <taxon>Pectinatus</taxon>
    </lineage>
</organism>
<evidence type="ECO:0000313" key="9">
    <source>
        <dbReference type="EMBL" id="MDQ0203483.1"/>
    </source>
</evidence>
<dbReference type="InterPro" id="IPR050487">
    <property type="entry name" value="FtsQ_DivIB"/>
</dbReference>
<dbReference type="Pfam" id="PF08478">
    <property type="entry name" value="POTRA_1"/>
    <property type="match status" value="1"/>
</dbReference>
<keyword evidence="6" id="KW-0472">Membrane</keyword>
<protein>
    <submittedName>
        <fullName evidence="9">Cell division protein FtsQ</fullName>
    </submittedName>
</protein>
<evidence type="ECO:0000313" key="10">
    <source>
        <dbReference type="Proteomes" id="UP001239167"/>
    </source>
</evidence>
<feature type="domain" description="POTRA" evidence="8">
    <location>
        <begin position="31"/>
        <end position="99"/>
    </location>
</feature>
<evidence type="ECO:0000256" key="1">
    <source>
        <dbReference type="ARBA" id="ARBA00004370"/>
    </source>
</evidence>
<dbReference type="InterPro" id="IPR034746">
    <property type="entry name" value="POTRA"/>
</dbReference>
<accession>A0ABT9Y6P0</accession>
<evidence type="ECO:0000256" key="4">
    <source>
        <dbReference type="ARBA" id="ARBA00022692"/>
    </source>
</evidence>
<evidence type="ECO:0000256" key="7">
    <source>
        <dbReference type="ARBA" id="ARBA00023306"/>
    </source>
</evidence>
<dbReference type="PROSITE" id="PS51779">
    <property type="entry name" value="POTRA"/>
    <property type="match status" value="1"/>
</dbReference>
<keyword evidence="4" id="KW-0812">Transmembrane</keyword>
<dbReference type="GO" id="GO:0051301">
    <property type="term" value="P:cell division"/>
    <property type="evidence" value="ECO:0007669"/>
    <property type="project" value="UniProtKB-KW"/>
</dbReference>
<keyword evidence="2" id="KW-1003">Cell membrane</keyword>
<dbReference type="InterPro" id="IPR005548">
    <property type="entry name" value="Cell_div_FtsQ/DivIB_C"/>
</dbReference>
<dbReference type="InterPro" id="IPR013685">
    <property type="entry name" value="POTRA_FtsQ_type"/>
</dbReference>
<gene>
    <name evidence="9" type="ORF">J2S01_001199</name>
</gene>
<comment type="subcellular location">
    <subcellularLocation>
        <location evidence="1">Membrane</location>
    </subcellularLocation>
</comment>
<keyword evidence="5" id="KW-1133">Transmembrane helix</keyword>
<reference evidence="9 10" key="1">
    <citation type="submission" date="2023-07" db="EMBL/GenBank/DDBJ databases">
        <title>Genomic Encyclopedia of Type Strains, Phase IV (KMG-IV): sequencing the most valuable type-strain genomes for metagenomic binning, comparative biology and taxonomic classification.</title>
        <authorList>
            <person name="Goeker M."/>
        </authorList>
    </citation>
    <scope>NUCLEOTIDE SEQUENCE [LARGE SCALE GENOMIC DNA]</scope>
    <source>
        <strain evidence="9 10">DSM 16980</strain>
    </source>
</reference>
<comment type="caution">
    <text evidence="9">The sequence shown here is derived from an EMBL/GenBank/DDBJ whole genome shotgun (WGS) entry which is preliminary data.</text>
</comment>
<keyword evidence="3 9" id="KW-0132">Cell division</keyword>
<evidence type="ECO:0000259" key="8">
    <source>
        <dbReference type="PROSITE" id="PS51779"/>
    </source>
</evidence>
<proteinExistence type="predicted"/>
<evidence type="ECO:0000256" key="3">
    <source>
        <dbReference type="ARBA" id="ARBA00022618"/>
    </source>
</evidence>
<dbReference type="Gene3D" id="3.10.20.310">
    <property type="entry name" value="membrane protein fhac"/>
    <property type="match status" value="1"/>
</dbReference>
<sequence length="238" mass="26650">MKRRFSRYTARISFLLLLLTGAVFFLNSPILAVSSIAVQGNEELTKEQVIQIADIREPVNIFAVKTDYLQKRLESDLRIAKASVRRSFPNVLLIDIKERKPIATLRCNYGYVDIAGNGIIMNSYRNMQTMKFPMMTGITLGDVYIGDKIDDANVLKAAAFLEQMDSTALAQISEISIISPQNIVAYTTGGVKIKLGDLSFSEQEAKKTAVFLNDLKTMKKPVEYVDFGYISPVLKFKS</sequence>
<evidence type="ECO:0000256" key="2">
    <source>
        <dbReference type="ARBA" id="ARBA00022475"/>
    </source>
</evidence>